<dbReference type="GO" id="GO:0043565">
    <property type="term" value="F:sequence-specific DNA binding"/>
    <property type="evidence" value="ECO:0007669"/>
    <property type="project" value="InterPro"/>
</dbReference>
<keyword evidence="2" id="KW-0805">Transcription regulation</keyword>
<gene>
    <name evidence="10" type="ORF">NLS_LOCUS1892</name>
</gene>
<dbReference type="InterPro" id="IPR036390">
    <property type="entry name" value="WH_DNA-bd_sf"/>
</dbReference>
<dbReference type="OrthoDB" id="691130at2759"/>
<keyword evidence="4" id="KW-0804">Transcription</keyword>
<sequence length="1046" mass="116367">MHSSNDLEESPSGSEMWNRAVISTTPLAEEVINASLCQHQALNTGQSNTEARMPSVTEQLGICASSLTNGLCKSVEQNPEKVGWIGDPDLHPLALIRSPGGLFVISKKVVIIGRDSGNSVTDVVVQESSYIDRCHVILYYTGQLNKWNIKVNGKNGVLVNEIMYGRSEQTQSIPIRFKNDTSIAREDSHGRKYDVNTESALSTSVPDSDRKDEKPPYSYAQLIVQAILSSPDHQMTLSDIYKYIMNRYPWYRSTDKSWQNSIRHNLSLNRYFVKVARSHEEPGKGSFWRMESSFARRNIELAYKKRKPKLSDCNKVSNFVMGNDSKSAEDNMASIGNSPHSKKGSTISSVQEDDVLRKDMLKFTRSAPCSPKNVLSRPDFRFGGPTFRVCQSAKDGRSRLQLCPSAPEYRSINSNKLLKALSLSSGTLHQIASHWRNRTKSLNTTPVREMLQELRFRFISCPELPLISNHCLNESITGSSGLKPDDLRRNLIVMSDSNKLRYHQANGRKAQSHHSNRHQTETYFAQAEPFISEKVVVTPSTKAHSYDIEQKHSTSFKTSNMQEVIGIKKYGGDTNFFIENERIQEDAYSKCLLIVRKYGVDESVKLSASEIKLASREKFLGDMLIQRKQTYVEAATGNEEEDHNVTKKPRKAGEITHSMEELVAIKQAKIVGQQLASSIAQINSAGTVETESAPLTLPLCVKPETVTMTNRNFLAQQLQTVDHVNENQFSPDTVETGSAFSKLKRGSTICSEKLELLRSKSCTQMPQYQTNFAINLNSQLQTATSAATQSSDNWKVSAAADAPIWKCLLRKPDMPNILQPSEPVNASGTGVASQNLSSSSSLLSDAALMTTVSQSEAAAHVQYQSIQPISTCAESSERLSNYINYLKALEGLPVQQNQSQSPNLFALSLDEQQYQKFHGLQSQTQPQFALSDYSLTFPVNLFLGHNSNSNIGQWFDYMRLLPLQPNPAGLCTPPPAIAPLWNPLPMITPQDACSQTPTFSHLGENHSNLLTPNNSDNTYENNGAQYANFLEVAKILSSITNMPSAQ</sequence>
<keyword evidence="5 6" id="KW-0539">Nucleus</keyword>
<comment type="subcellular location">
    <subcellularLocation>
        <location evidence="1 6">Nucleus</location>
    </subcellularLocation>
</comment>
<evidence type="ECO:0000259" key="9">
    <source>
        <dbReference type="PROSITE" id="PS50039"/>
    </source>
</evidence>
<dbReference type="SUPFAM" id="SSF49879">
    <property type="entry name" value="SMAD/FHA domain"/>
    <property type="match status" value="1"/>
</dbReference>
<feature type="region of interest" description="Disordered" evidence="7">
    <location>
        <begin position="188"/>
        <end position="214"/>
    </location>
</feature>
<dbReference type="OMA" id="FPSTHIV"/>
<keyword evidence="11" id="KW-1185">Reference proteome</keyword>
<dbReference type="PANTHER" id="PTHR45881:SF6">
    <property type="entry name" value="FORK-HEAD DOMAIN-CONTAINING PROTEIN"/>
    <property type="match status" value="1"/>
</dbReference>
<accession>A0A3P6U7G5</accession>
<evidence type="ECO:0000256" key="4">
    <source>
        <dbReference type="ARBA" id="ARBA00023163"/>
    </source>
</evidence>
<feature type="domain" description="Fork-head" evidence="9">
    <location>
        <begin position="214"/>
        <end position="309"/>
    </location>
</feature>
<dbReference type="PROSITE" id="PS00657">
    <property type="entry name" value="FORK_HEAD_1"/>
    <property type="match status" value="1"/>
</dbReference>
<evidence type="ECO:0000256" key="3">
    <source>
        <dbReference type="ARBA" id="ARBA00023125"/>
    </source>
</evidence>
<dbReference type="CDD" id="cd20026">
    <property type="entry name" value="FH_FOXK"/>
    <property type="match status" value="1"/>
</dbReference>
<evidence type="ECO:0008006" key="12">
    <source>
        <dbReference type="Google" id="ProtNLM"/>
    </source>
</evidence>
<evidence type="ECO:0000313" key="10">
    <source>
        <dbReference type="EMBL" id="VDK72761.1"/>
    </source>
</evidence>
<dbReference type="SMART" id="SM00339">
    <property type="entry name" value="FH"/>
    <property type="match status" value="1"/>
</dbReference>
<evidence type="ECO:0000256" key="7">
    <source>
        <dbReference type="SAM" id="MobiDB-lite"/>
    </source>
</evidence>
<evidence type="ECO:0000256" key="1">
    <source>
        <dbReference type="ARBA" id="ARBA00004123"/>
    </source>
</evidence>
<feature type="compositionally biased region" description="Polar residues" evidence="7">
    <location>
        <begin position="196"/>
        <end position="206"/>
    </location>
</feature>
<dbReference type="InterPro" id="IPR018122">
    <property type="entry name" value="TF_fork_head_CS_1"/>
</dbReference>
<dbReference type="Pfam" id="PF00250">
    <property type="entry name" value="Forkhead"/>
    <property type="match status" value="1"/>
</dbReference>
<dbReference type="InterPro" id="IPR000253">
    <property type="entry name" value="FHA_dom"/>
</dbReference>
<dbReference type="InterPro" id="IPR036388">
    <property type="entry name" value="WH-like_DNA-bd_sf"/>
</dbReference>
<protein>
    <recommendedName>
        <fullName evidence="12">Fork-head domain-containing protein</fullName>
    </recommendedName>
</protein>
<dbReference type="InterPro" id="IPR001766">
    <property type="entry name" value="Fork_head_dom"/>
</dbReference>
<reference evidence="10 11" key="1">
    <citation type="submission" date="2018-08" db="EMBL/GenBank/DDBJ databases">
        <authorList>
            <person name="Laetsch R D."/>
            <person name="Stevens L."/>
            <person name="Kumar S."/>
            <person name="Blaxter L. M."/>
        </authorList>
    </citation>
    <scope>NUCLEOTIDE SEQUENCE [LARGE SCALE GENOMIC DNA]</scope>
</reference>
<evidence type="ECO:0000313" key="11">
    <source>
        <dbReference type="Proteomes" id="UP000277928"/>
    </source>
</evidence>
<dbReference type="PROSITE" id="PS00658">
    <property type="entry name" value="FORK_HEAD_2"/>
    <property type="match status" value="1"/>
</dbReference>
<dbReference type="Proteomes" id="UP000277928">
    <property type="component" value="Unassembled WGS sequence"/>
</dbReference>
<keyword evidence="3 6" id="KW-0238">DNA-binding</keyword>
<dbReference type="InterPro" id="IPR008984">
    <property type="entry name" value="SMAD_FHA_dom_sf"/>
</dbReference>
<evidence type="ECO:0000259" key="8">
    <source>
        <dbReference type="PROSITE" id="PS50006"/>
    </source>
</evidence>
<proteinExistence type="predicted"/>
<dbReference type="Pfam" id="PF00498">
    <property type="entry name" value="FHA"/>
    <property type="match status" value="1"/>
</dbReference>
<name>A0A3P6U7G5_LITSI</name>
<dbReference type="InterPro" id="IPR030456">
    <property type="entry name" value="TF_fork_head_CS_2"/>
</dbReference>
<dbReference type="AlphaFoldDB" id="A0A3P6U7G5"/>
<dbReference type="PANTHER" id="PTHR45881">
    <property type="entry name" value="CHECKPOINT SUPPRESSOR 1-LIKE, ISOFORM A-RELATED"/>
    <property type="match status" value="1"/>
</dbReference>
<dbReference type="EMBL" id="UYRX01000077">
    <property type="protein sequence ID" value="VDK72761.1"/>
    <property type="molecule type" value="Genomic_DNA"/>
</dbReference>
<feature type="DNA-binding region" description="Fork-head" evidence="6">
    <location>
        <begin position="214"/>
        <end position="309"/>
    </location>
</feature>
<dbReference type="Gene3D" id="1.10.10.10">
    <property type="entry name" value="Winged helix-like DNA-binding domain superfamily/Winged helix DNA-binding domain"/>
    <property type="match status" value="1"/>
</dbReference>
<dbReference type="PRINTS" id="PR00053">
    <property type="entry name" value="FORKHEAD"/>
</dbReference>
<evidence type="ECO:0000256" key="5">
    <source>
        <dbReference type="ARBA" id="ARBA00023242"/>
    </source>
</evidence>
<dbReference type="GO" id="GO:0006357">
    <property type="term" value="P:regulation of transcription by RNA polymerase II"/>
    <property type="evidence" value="ECO:0007669"/>
    <property type="project" value="UniProtKB-ARBA"/>
</dbReference>
<dbReference type="SUPFAM" id="SSF46785">
    <property type="entry name" value="Winged helix' DNA-binding domain"/>
    <property type="match status" value="1"/>
</dbReference>
<dbReference type="STRING" id="42156.A0A3P6U7G5"/>
<dbReference type="PROSITE" id="PS50039">
    <property type="entry name" value="FORK_HEAD_3"/>
    <property type="match status" value="1"/>
</dbReference>
<evidence type="ECO:0000256" key="6">
    <source>
        <dbReference type="PROSITE-ProRule" id="PRU00089"/>
    </source>
</evidence>
<feature type="domain" description="FHA" evidence="8">
    <location>
        <begin position="110"/>
        <end position="164"/>
    </location>
</feature>
<evidence type="ECO:0000256" key="2">
    <source>
        <dbReference type="ARBA" id="ARBA00023015"/>
    </source>
</evidence>
<dbReference type="FunFam" id="1.10.10.10:FF:000030">
    <property type="entry name" value="Forkhead box protein K2"/>
    <property type="match status" value="1"/>
</dbReference>
<dbReference type="Gene3D" id="2.60.200.20">
    <property type="match status" value="1"/>
</dbReference>
<organism evidence="10 11">
    <name type="scientific">Litomosoides sigmodontis</name>
    <name type="common">Filarial nematode worm</name>
    <dbReference type="NCBI Taxonomy" id="42156"/>
    <lineage>
        <taxon>Eukaryota</taxon>
        <taxon>Metazoa</taxon>
        <taxon>Ecdysozoa</taxon>
        <taxon>Nematoda</taxon>
        <taxon>Chromadorea</taxon>
        <taxon>Rhabditida</taxon>
        <taxon>Spirurina</taxon>
        <taxon>Spiruromorpha</taxon>
        <taxon>Filarioidea</taxon>
        <taxon>Onchocercidae</taxon>
        <taxon>Litomosoides</taxon>
    </lineage>
</organism>
<dbReference type="GO" id="GO:0003700">
    <property type="term" value="F:DNA-binding transcription factor activity"/>
    <property type="evidence" value="ECO:0007669"/>
    <property type="project" value="InterPro"/>
</dbReference>
<dbReference type="GO" id="GO:0045893">
    <property type="term" value="P:positive regulation of DNA-templated transcription"/>
    <property type="evidence" value="ECO:0007669"/>
    <property type="project" value="UniProtKB-ARBA"/>
</dbReference>
<dbReference type="PROSITE" id="PS50006">
    <property type="entry name" value="FHA_DOMAIN"/>
    <property type="match status" value="1"/>
</dbReference>
<dbReference type="GO" id="GO:0005634">
    <property type="term" value="C:nucleus"/>
    <property type="evidence" value="ECO:0007669"/>
    <property type="project" value="UniProtKB-SubCell"/>
</dbReference>